<dbReference type="InterPro" id="IPR036179">
    <property type="entry name" value="Ig-like_dom_sf"/>
</dbReference>
<organism evidence="14 15">
    <name type="scientific">Parambassis ranga</name>
    <name type="common">Indian glassy fish</name>
    <dbReference type="NCBI Taxonomy" id="210632"/>
    <lineage>
        <taxon>Eukaryota</taxon>
        <taxon>Metazoa</taxon>
        <taxon>Chordata</taxon>
        <taxon>Craniata</taxon>
        <taxon>Vertebrata</taxon>
        <taxon>Euteleostomi</taxon>
        <taxon>Actinopterygii</taxon>
        <taxon>Neopterygii</taxon>
        <taxon>Teleostei</taxon>
        <taxon>Neoteleostei</taxon>
        <taxon>Acanthomorphata</taxon>
        <taxon>Ovalentaria</taxon>
        <taxon>Ambassidae</taxon>
        <taxon>Parambassis</taxon>
    </lineage>
</organism>
<protein>
    <submittedName>
        <fullName evidence="15">Uncharacterized protein LOC114448618 isoform X1</fullName>
    </submittedName>
</protein>
<evidence type="ECO:0000313" key="15">
    <source>
        <dbReference type="RefSeq" id="XP_028281480.1"/>
    </source>
</evidence>
<sequence>MEQHFTQLLFILVIVTSECRVVSSVTETVSASKEEDVTLSCLNSTLVEPKSCYRVRWIKHGAGTSQEKVLSLWPKKVSADYHAQGESDIKGQSRLFLTKLQKSDEGRYSCEIWRGWDLLHIRNISLKVKDCKALPPVEAEPSTPVHLSCPFNTTLGQQGLYNVSWAKLRGDHPMSVDSNRVEMNGTSLLLQSVNTTDSAWYRCSYMYGQTWRCFDIKLLVQVKHAFTTIPVIATQTQQVTANQIAGTDEQERSNDVLAAVVASVISGIILIAALAGLFIYRRRRDNQRARLQPQMLTTGCIEDGYEPLNLVSSRGDYAQKVNSIYRFPDESLHTFRL</sequence>
<evidence type="ECO:0000256" key="11">
    <source>
        <dbReference type="SAM" id="Phobius"/>
    </source>
</evidence>
<feature type="domain" description="Ig-like" evidence="13">
    <location>
        <begin position="20"/>
        <end position="112"/>
    </location>
</feature>
<name>A0A6P7JWY9_9TELE</name>
<dbReference type="Gene3D" id="2.60.40.10">
    <property type="entry name" value="Immunoglobulins"/>
    <property type="match status" value="2"/>
</dbReference>
<keyword evidence="6 11" id="KW-0472">Membrane</keyword>
<evidence type="ECO:0000256" key="12">
    <source>
        <dbReference type="SAM" id="SignalP"/>
    </source>
</evidence>
<keyword evidence="8" id="KW-0675">Receptor</keyword>
<dbReference type="InterPro" id="IPR007110">
    <property type="entry name" value="Ig-like_dom"/>
</dbReference>
<evidence type="ECO:0000256" key="4">
    <source>
        <dbReference type="ARBA" id="ARBA00022729"/>
    </source>
</evidence>
<dbReference type="InParanoid" id="A0A6P7JWY9"/>
<proteinExistence type="predicted"/>
<evidence type="ECO:0000256" key="2">
    <source>
        <dbReference type="ARBA" id="ARBA00022475"/>
    </source>
</evidence>
<evidence type="ECO:0000256" key="9">
    <source>
        <dbReference type="ARBA" id="ARBA00023180"/>
    </source>
</evidence>
<dbReference type="GO" id="GO:0042102">
    <property type="term" value="P:positive regulation of T cell proliferation"/>
    <property type="evidence" value="ECO:0007669"/>
    <property type="project" value="TreeGrafter"/>
</dbReference>
<feature type="signal peptide" evidence="12">
    <location>
        <begin position="1"/>
        <end position="24"/>
    </location>
</feature>
<keyword evidence="3 11" id="KW-0812">Transmembrane</keyword>
<evidence type="ECO:0000259" key="13">
    <source>
        <dbReference type="PROSITE" id="PS50835"/>
    </source>
</evidence>
<dbReference type="PROSITE" id="PS50835">
    <property type="entry name" value="IG_LIKE"/>
    <property type="match status" value="2"/>
</dbReference>
<dbReference type="InterPro" id="IPR003599">
    <property type="entry name" value="Ig_sub"/>
</dbReference>
<evidence type="ECO:0000256" key="3">
    <source>
        <dbReference type="ARBA" id="ARBA00022692"/>
    </source>
</evidence>
<dbReference type="InterPro" id="IPR013106">
    <property type="entry name" value="Ig_V-set"/>
</dbReference>
<evidence type="ECO:0000256" key="7">
    <source>
        <dbReference type="ARBA" id="ARBA00023157"/>
    </source>
</evidence>
<dbReference type="RefSeq" id="XP_028281480.1">
    <property type="nucleotide sequence ID" value="XM_028425679.1"/>
</dbReference>
<keyword evidence="2" id="KW-1003">Cell membrane</keyword>
<dbReference type="GO" id="GO:0007166">
    <property type="term" value="P:cell surface receptor signaling pathway"/>
    <property type="evidence" value="ECO:0007669"/>
    <property type="project" value="TreeGrafter"/>
</dbReference>
<evidence type="ECO:0000256" key="10">
    <source>
        <dbReference type="ARBA" id="ARBA00023319"/>
    </source>
</evidence>
<keyword evidence="14" id="KW-1185">Reference proteome</keyword>
<keyword evidence="5 11" id="KW-1133">Transmembrane helix</keyword>
<evidence type="ECO:0000256" key="6">
    <source>
        <dbReference type="ARBA" id="ARBA00023136"/>
    </source>
</evidence>
<accession>A0A6P7JWY9</accession>
<dbReference type="OrthoDB" id="8859054at2759"/>
<keyword evidence="9" id="KW-0325">Glycoprotein</keyword>
<dbReference type="PANTHER" id="PTHR25466:SF14">
    <property type="entry name" value="BUTYROPHILIN SUBFAMILY 2 MEMBER A2-LIKE-RELATED"/>
    <property type="match status" value="1"/>
</dbReference>
<gene>
    <name evidence="15" type="primary">LOC114448618</name>
</gene>
<comment type="subcellular location">
    <subcellularLocation>
        <location evidence="1">Cell membrane</location>
        <topology evidence="1">Single-pass type I membrane protein</topology>
    </subcellularLocation>
</comment>
<evidence type="ECO:0000313" key="14">
    <source>
        <dbReference type="Proteomes" id="UP000515145"/>
    </source>
</evidence>
<keyword evidence="10" id="KW-0393">Immunoglobulin domain</keyword>
<dbReference type="GO" id="GO:0006955">
    <property type="term" value="P:immune response"/>
    <property type="evidence" value="ECO:0007669"/>
    <property type="project" value="TreeGrafter"/>
</dbReference>
<evidence type="ECO:0000256" key="5">
    <source>
        <dbReference type="ARBA" id="ARBA00022989"/>
    </source>
</evidence>
<feature type="domain" description="Ig-like" evidence="13">
    <location>
        <begin position="122"/>
        <end position="203"/>
    </location>
</feature>
<dbReference type="PANTHER" id="PTHR25466">
    <property type="entry name" value="T-LYMPHOCYTE ACTIVATION ANTIGEN"/>
    <property type="match status" value="1"/>
</dbReference>
<dbReference type="InterPro" id="IPR013783">
    <property type="entry name" value="Ig-like_fold"/>
</dbReference>
<dbReference type="AlphaFoldDB" id="A0A6P7JWY9"/>
<keyword evidence="4 12" id="KW-0732">Signal</keyword>
<dbReference type="InterPro" id="IPR051713">
    <property type="entry name" value="T-cell_Activation_Regulation"/>
</dbReference>
<reference evidence="15" key="1">
    <citation type="submission" date="2025-08" db="UniProtKB">
        <authorList>
            <consortium name="RefSeq"/>
        </authorList>
    </citation>
    <scope>IDENTIFICATION</scope>
</reference>
<dbReference type="SMART" id="SM00409">
    <property type="entry name" value="IG"/>
    <property type="match status" value="2"/>
</dbReference>
<dbReference type="SUPFAM" id="SSF48726">
    <property type="entry name" value="Immunoglobulin"/>
    <property type="match status" value="2"/>
</dbReference>
<dbReference type="Pfam" id="PF07686">
    <property type="entry name" value="V-set"/>
    <property type="match status" value="1"/>
</dbReference>
<evidence type="ECO:0000256" key="1">
    <source>
        <dbReference type="ARBA" id="ARBA00004251"/>
    </source>
</evidence>
<dbReference type="GO" id="GO:0042130">
    <property type="term" value="P:negative regulation of T cell proliferation"/>
    <property type="evidence" value="ECO:0007669"/>
    <property type="project" value="TreeGrafter"/>
</dbReference>
<feature type="transmembrane region" description="Helical" evidence="11">
    <location>
        <begin position="256"/>
        <end position="280"/>
    </location>
</feature>
<dbReference type="Proteomes" id="UP000515145">
    <property type="component" value="Chromosome 16"/>
</dbReference>
<evidence type="ECO:0000256" key="8">
    <source>
        <dbReference type="ARBA" id="ARBA00023170"/>
    </source>
</evidence>
<dbReference type="GeneID" id="114448618"/>
<dbReference type="GO" id="GO:0071222">
    <property type="term" value="P:cellular response to lipopolysaccharide"/>
    <property type="evidence" value="ECO:0007669"/>
    <property type="project" value="TreeGrafter"/>
</dbReference>
<feature type="chain" id="PRO_5027761548" evidence="12">
    <location>
        <begin position="25"/>
        <end position="337"/>
    </location>
</feature>
<keyword evidence="7" id="KW-1015">Disulfide bond</keyword>
<dbReference type="GO" id="GO:0031295">
    <property type="term" value="P:T cell costimulation"/>
    <property type="evidence" value="ECO:0007669"/>
    <property type="project" value="TreeGrafter"/>
</dbReference>
<dbReference type="GO" id="GO:0009897">
    <property type="term" value="C:external side of plasma membrane"/>
    <property type="evidence" value="ECO:0007669"/>
    <property type="project" value="TreeGrafter"/>
</dbReference>